<reference evidence="2 3" key="1">
    <citation type="submission" date="2016-10" db="EMBL/GenBank/DDBJ databases">
        <authorList>
            <person name="Varghese N."/>
        </authorList>
    </citation>
    <scope>NUCLEOTIDE SEQUENCE [LARGE SCALE GENOMIC DNA]</scope>
</reference>
<keyword evidence="1" id="KW-0732">Signal</keyword>
<dbReference type="Proteomes" id="UP000215453">
    <property type="component" value="Chromosome 13"/>
</dbReference>
<gene>
    <name evidence="2" type="ORF">ZT1A5_G11421</name>
</gene>
<accession>A0A1Y6M4L1</accession>
<evidence type="ECO:0000313" key="3">
    <source>
        <dbReference type="Proteomes" id="UP000215453"/>
    </source>
</evidence>
<organism evidence="2 3">
    <name type="scientific">Zymoseptoria tritici ST99CH_1A5</name>
    <dbReference type="NCBI Taxonomy" id="1276529"/>
    <lineage>
        <taxon>Eukaryota</taxon>
        <taxon>Fungi</taxon>
        <taxon>Dikarya</taxon>
        <taxon>Ascomycota</taxon>
        <taxon>Pezizomycotina</taxon>
        <taxon>Dothideomycetes</taxon>
        <taxon>Dothideomycetidae</taxon>
        <taxon>Mycosphaerellales</taxon>
        <taxon>Mycosphaerellaceae</taxon>
        <taxon>Zymoseptoria</taxon>
    </lineage>
</organism>
<feature type="signal peptide" evidence="1">
    <location>
        <begin position="1"/>
        <end position="18"/>
    </location>
</feature>
<evidence type="ECO:0000256" key="1">
    <source>
        <dbReference type="SAM" id="SignalP"/>
    </source>
</evidence>
<dbReference type="EMBL" id="LT882688">
    <property type="protein sequence ID" value="SMY29971.1"/>
    <property type="molecule type" value="Genomic_DNA"/>
</dbReference>
<sequence length="76" mass="8149">MQILQISILFALVSAVSADWPSGWSCKVTDFYKNGVCQNGQGDGNACSTDFSCLLDDHPCDPSPNGYPSEDAKCND</sequence>
<dbReference type="AlphaFoldDB" id="A0A1Y6M4L1"/>
<evidence type="ECO:0000313" key="2">
    <source>
        <dbReference type="EMBL" id="SMY29971.1"/>
    </source>
</evidence>
<protein>
    <submittedName>
        <fullName evidence="2">Uncharacterized protein</fullName>
    </submittedName>
</protein>
<proteinExistence type="predicted"/>
<feature type="chain" id="PRO_5013391732" evidence="1">
    <location>
        <begin position="19"/>
        <end position="76"/>
    </location>
</feature>
<name>A0A1Y6M4L1_ZYMTR</name>